<organism evidence="9 10">
    <name type="scientific">Actinoallomurus bryophytorum</name>
    <dbReference type="NCBI Taxonomy" id="1490222"/>
    <lineage>
        <taxon>Bacteria</taxon>
        <taxon>Bacillati</taxon>
        <taxon>Actinomycetota</taxon>
        <taxon>Actinomycetes</taxon>
        <taxon>Streptosporangiales</taxon>
        <taxon>Thermomonosporaceae</taxon>
        <taxon>Actinoallomurus</taxon>
    </lineage>
</organism>
<dbReference type="InterPro" id="IPR000515">
    <property type="entry name" value="MetI-like"/>
</dbReference>
<evidence type="ECO:0000256" key="3">
    <source>
        <dbReference type="ARBA" id="ARBA00022475"/>
    </source>
</evidence>
<protein>
    <submittedName>
        <fullName evidence="9">ABC-type nitrate/sulfonate/bicarbonate transport system permease component</fullName>
    </submittedName>
</protein>
<feature type="transmembrane region" description="Helical" evidence="7">
    <location>
        <begin position="154"/>
        <end position="172"/>
    </location>
</feature>
<dbReference type="AlphaFoldDB" id="A0A543CSB7"/>
<evidence type="ECO:0000256" key="7">
    <source>
        <dbReference type="RuleBase" id="RU363032"/>
    </source>
</evidence>
<evidence type="ECO:0000256" key="5">
    <source>
        <dbReference type="ARBA" id="ARBA00022989"/>
    </source>
</evidence>
<evidence type="ECO:0000256" key="2">
    <source>
        <dbReference type="ARBA" id="ARBA00022448"/>
    </source>
</evidence>
<keyword evidence="6 7" id="KW-0472">Membrane</keyword>
<comment type="similarity">
    <text evidence="7">Belongs to the binding-protein-dependent transport system permease family.</text>
</comment>
<evidence type="ECO:0000256" key="4">
    <source>
        <dbReference type="ARBA" id="ARBA00022692"/>
    </source>
</evidence>
<keyword evidence="3" id="KW-1003">Cell membrane</keyword>
<comment type="caution">
    <text evidence="9">The sequence shown here is derived from an EMBL/GenBank/DDBJ whole genome shotgun (WGS) entry which is preliminary data.</text>
</comment>
<dbReference type="Gene3D" id="1.10.3720.10">
    <property type="entry name" value="MetI-like"/>
    <property type="match status" value="1"/>
</dbReference>
<dbReference type="PROSITE" id="PS50928">
    <property type="entry name" value="ABC_TM1"/>
    <property type="match status" value="1"/>
</dbReference>
<gene>
    <name evidence="9" type="ORF">FB559_5703</name>
</gene>
<dbReference type="Proteomes" id="UP000316096">
    <property type="component" value="Unassembled WGS sequence"/>
</dbReference>
<feature type="transmembrane region" description="Helical" evidence="7">
    <location>
        <begin position="209"/>
        <end position="232"/>
    </location>
</feature>
<dbReference type="Pfam" id="PF00528">
    <property type="entry name" value="BPD_transp_1"/>
    <property type="match status" value="1"/>
</dbReference>
<evidence type="ECO:0000256" key="6">
    <source>
        <dbReference type="ARBA" id="ARBA00023136"/>
    </source>
</evidence>
<dbReference type="GO" id="GO:0005886">
    <property type="term" value="C:plasma membrane"/>
    <property type="evidence" value="ECO:0007669"/>
    <property type="project" value="UniProtKB-SubCell"/>
</dbReference>
<dbReference type="CDD" id="cd06261">
    <property type="entry name" value="TM_PBP2"/>
    <property type="match status" value="1"/>
</dbReference>
<dbReference type="PANTHER" id="PTHR30151:SF0">
    <property type="entry name" value="ABC TRANSPORTER PERMEASE PROTEIN MJ0413-RELATED"/>
    <property type="match status" value="1"/>
</dbReference>
<evidence type="ECO:0000313" key="9">
    <source>
        <dbReference type="EMBL" id="TQM00002.1"/>
    </source>
</evidence>
<name>A0A543CSB7_9ACTN</name>
<evidence type="ECO:0000259" key="8">
    <source>
        <dbReference type="PROSITE" id="PS50928"/>
    </source>
</evidence>
<dbReference type="SUPFAM" id="SSF161098">
    <property type="entry name" value="MetI-like"/>
    <property type="match status" value="1"/>
</dbReference>
<feature type="transmembrane region" description="Helical" evidence="7">
    <location>
        <begin position="252"/>
        <end position="273"/>
    </location>
</feature>
<evidence type="ECO:0000313" key="10">
    <source>
        <dbReference type="Proteomes" id="UP000316096"/>
    </source>
</evidence>
<dbReference type="GO" id="GO:0055085">
    <property type="term" value="P:transmembrane transport"/>
    <property type="evidence" value="ECO:0007669"/>
    <property type="project" value="InterPro"/>
</dbReference>
<keyword evidence="10" id="KW-1185">Reference proteome</keyword>
<keyword evidence="2 7" id="KW-0813">Transport</keyword>
<feature type="domain" description="ABC transmembrane type-1" evidence="8">
    <location>
        <begin position="90"/>
        <end position="274"/>
    </location>
</feature>
<dbReference type="InterPro" id="IPR035906">
    <property type="entry name" value="MetI-like_sf"/>
</dbReference>
<proteinExistence type="inferred from homology"/>
<feature type="transmembrane region" description="Helical" evidence="7">
    <location>
        <begin position="98"/>
        <end position="116"/>
    </location>
</feature>
<dbReference type="EMBL" id="VFOZ01000001">
    <property type="protein sequence ID" value="TQM00002.1"/>
    <property type="molecule type" value="Genomic_DNA"/>
</dbReference>
<comment type="subcellular location">
    <subcellularLocation>
        <location evidence="1 7">Cell membrane</location>
        <topology evidence="1 7">Multi-pass membrane protein</topology>
    </subcellularLocation>
</comment>
<accession>A0A543CSB7</accession>
<evidence type="ECO:0000256" key="1">
    <source>
        <dbReference type="ARBA" id="ARBA00004651"/>
    </source>
</evidence>
<keyword evidence="4 7" id="KW-0812">Transmembrane</keyword>
<feature type="transmembrane region" description="Helical" evidence="7">
    <location>
        <begin position="128"/>
        <end position="148"/>
    </location>
</feature>
<sequence>MTADMTTAPVAPPERRRRPFARTGLTDIALRWTVFAVAVALWQLATNVAVPEDEKIFFPAPTVIARSMYHLWLTGPVSHVFLTPAATGNILPSLGRMLGGWGLAVVIGVGLGVLLGRSERLLDYVDPLIQFFRAIPSPALIPVFIVLFKLGLTMRLAVIVFGVLWPILLNSIDGSRSVEPLQMEIANVFGLTRLQRFRMIIMPSAAPKIFAGLRISLSMAIILMVISEMVGGTNGIGYTLFTTKDSFELPEMWSVIVLLGILGYTLNSALLWVERHVLAWHRGARRVEQ</sequence>
<dbReference type="PANTHER" id="PTHR30151">
    <property type="entry name" value="ALKANE SULFONATE ABC TRANSPORTER-RELATED, MEMBRANE SUBUNIT"/>
    <property type="match status" value="1"/>
</dbReference>
<feature type="transmembrane region" description="Helical" evidence="7">
    <location>
        <begin position="25"/>
        <end position="45"/>
    </location>
</feature>
<reference evidence="9 10" key="1">
    <citation type="submission" date="2019-06" db="EMBL/GenBank/DDBJ databases">
        <title>Sequencing the genomes of 1000 actinobacteria strains.</title>
        <authorList>
            <person name="Klenk H.-P."/>
        </authorList>
    </citation>
    <scope>NUCLEOTIDE SEQUENCE [LARGE SCALE GENOMIC DNA]</scope>
    <source>
        <strain evidence="9 10">DSM 102200</strain>
    </source>
</reference>
<keyword evidence="5 7" id="KW-1133">Transmembrane helix</keyword>